<dbReference type="Proteomes" id="UP000758603">
    <property type="component" value="Unassembled WGS sequence"/>
</dbReference>
<feature type="region of interest" description="Disordered" evidence="1">
    <location>
        <begin position="84"/>
        <end position="209"/>
    </location>
</feature>
<name>A0A9P8RFP8_9PEZI</name>
<feature type="region of interest" description="Disordered" evidence="1">
    <location>
        <begin position="1"/>
        <end position="45"/>
    </location>
</feature>
<evidence type="ECO:0000256" key="1">
    <source>
        <dbReference type="SAM" id="MobiDB-lite"/>
    </source>
</evidence>
<dbReference type="GeneID" id="70129947"/>
<accession>A0A9P8RFP8</accession>
<evidence type="ECO:0000313" key="2">
    <source>
        <dbReference type="EMBL" id="KAH6645168.1"/>
    </source>
</evidence>
<feature type="compositionally biased region" description="Polar residues" evidence="1">
    <location>
        <begin position="126"/>
        <end position="137"/>
    </location>
</feature>
<organism evidence="2 3">
    <name type="scientific">Truncatella angustata</name>
    <dbReference type="NCBI Taxonomy" id="152316"/>
    <lineage>
        <taxon>Eukaryota</taxon>
        <taxon>Fungi</taxon>
        <taxon>Dikarya</taxon>
        <taxon>Ascomycota</taxon>
        <taxon>Pezizomycotina</taxon>
        <taxon>Sordariomycetes</taxon>
        <taxon>Xylariomycetidae</taxon>
        <taxon>Amphisphaeriales</taxon>
        <taxon>Sporocadaceae</taxon>
        <taxon>Truncatella</taxon>
    </lineage>
</organism>
<feature type="compositionally biased region" description="Basic residues" evidence="1">
    <location>
        <begin position="107"/>
        <end position="116"/>
    </location>
</feature>
<evidence type="ECO:0000313" key="3">
    <source>
        <dbReference type="Proteomes" id="UP000758603"/>
    </source>
</evidence>
<dbReference type="AlphaFoldDB" id="A0A9P8RFP8"/>
<dbReference type="EMBL" id="JAGPXC010000012">
    <property type="protein sequence ID" value="KAH6645168.1"/>
    <property type="molecule type" value="Genomic_DNA"/>
</dbReference>
<reference evidence="2" key="1">
    <citation type="journal article" date="2021" name="Nat. Commun.">
        <title>Genetic determinants of endophytism in the Arabidopsis root mycobiome.</title>
        <authorList>
            <person name="Mesny F."/>
            <person name="Miyauchi S."/>
            <person name="Thiergart T."/>
            <person name="Pickel B."/>
            <person name="Atanasova L."/>
            <person name="Karlsson M."/>
            <person name="Huettel B."/>
            <person name="Barry K.W."/>
            <person name="Haridas S."/>
            <person name="Chen C."/>
            <person name="Bauer D."/>
            <person name="Andreopoulos W."/>
            <person name="Pangilinan J."/>
            <person name="LaButti K."/>
            <person name="Riley R."/>
            <person name="Lipzen A."/>
            <person name="Clum A."/>
            <person name="Drula E."/>
            <person name="Henrissat B."/>
            <person name="Kohler A."/>
            <person name="Grigoriev I.V."/>
            <person name="Martin F.M."/>
            <person name="Hacquard S."/>
        </authorList>
    </citation>
    <scope>NUCLEOTIDE SEQUENCE</scope>
    <source>
        <strain evidence="2">MPI-SDFR-AT-0073</strain>
    </source>
</reference>
<dbReference type="PRINTS" id="PR00929">
    <property type="entry name" value="ATHOOK"/>
</dbReference>
<dbReference type="InterPro" id="IPR017956">
    <property type="entry name" value="AT_hook_DNA-bd_motif"/>
</dbReference>
<feature type="compositionally biased region" description="Basic and acidic residues" evidence="1">
    <location>
        <begin position="176"/>
        <end position="185"/>
    </location>
</feature>
<dbReference type="GO" id="GO:0003677">
    <property type="term" value="F:DNA binding"/>
    <property type="evidence" value="ECO:0007669"/>
    <property type="project" value="InterPro"/>
</dbReference>
<dbReference type="OrthoDB" id="4774760at2759"/>
<sequence length="342" mass="36851">MVSEETTAGESDLIGNRDPLAQVHSEAPAKTSYAKEGTVNNDNSKISFPGAVDVINADPKQDNAQPSTQTVAIDLVQIRSDSLSMEMSPTKVTPARPLPAPAVLSSCRKKRGRPRKNPLPDVTDATLGNSSPLDTSTPPRKRGRPPKVKKDDKTPHKNAPSSSDKRLMAAVRRNSKLRERNEMHHKPFPPMQPTFSRSQSPAPPVQYPNNGSASGTQMLTTAFTPVNQMRANHGKNHGFGPLGLSTATPYKAFTGYGTAGHMTSQGSPSQAASSTTSCDCNSVKVMMRDVFFGSAIKDQDVWVVPNVTALELHHYFGGGIPAPRGDLVLTSDKVEMIRNLLF</sequence>
<keyword evidence="3" id="KW-1185">Reference proteome</keyword>
<protein>
    <submittedName>
        <fullName evidence="2">Uncharacterized protein</fullName>
    </submittedName>
</protein>
<dbReference type="RefSeq" id="XP_045951682.1">
    <property type="nucleotide sequence ID" value="XM_046101055.1"/>
</dbReference>
<comment type="caution">
    <text evidence="2">The sequence shown here is derived from an EMBL/GenBank/DDBJ whole genome shotgun (WGS) entry which is preliminary data.</text>
</comment>
<dbReference type="SMART" id="SM00384">
    <property type="entry name" value="AT_hook"/>
    <property type="match status" value="2"/>
</dbReference>
<proteinExistence type="predicted"/>
<gene>
    <name evidence="2" type="ORF">BKA67DRAFT_542147</name>
</gene>